<feature type="compositionally biased region" description="Polar residues" evidence="1">
    <location>
        <begin position="78"/>
        <end position="89"/>
    </location>
</feature>
<dbReference type="PANTHER" id="PTHR16510">
    <property type="entry name" value="EXTRACELLULAR MATRIX PHOSPHOGLYCOPROTEIN WITH ASARM MOTIF"/>
    <property type="match status" value="1"/>
</dbReference>
<keyword evidence="3" id="KW-1185">Reference proteome</keyword>
<name>A0A6P6E9E5_OCTDE</name>
<dbReference type="InParanoid" id="A0A6P6E9E5"/>
<feature type="region of interest" description="Disordered" evidence="1">
    <location>
        <begin position="156"/>
        <end position="218"/>
    </location>
</feature>
<sequence>MQVVYVRLLLFSVTWAATTFQPQTVNTRRGQVEGQRQEEKSKGHIALHHFDKRRNQELSYHENSVLENEKVVSIFEANGNSQSSKSPHLSANRKTRKEEYRVIGKGKAHEDRVVPMYPESTGPKGAADGGNSARSPVVQEGYDTALVRNKMQSVRRPMTVTEQWEEDKDKSPRNIPRKIPADVNYANAHSKGKKSHQPVARAQNSPVKGKSTWRIRRSTHYLPQLSKVRRIPSDFEGSGYTDLQGRGDSDSSPFSGDGQPFKDVLRKGEAGGPDLKSTDRQTGLLGLSETEPINADTRGLGPNEIPEGEEGGDHGLTARAETVKETGEGSSDITGSTNFRDLPGKEGNRVDTSSQNAHRGKIELHYPGVPLQGQTKGGSGVSTESATHNEIPRHGTGATRKATELSGRNQVTLSEKHQFSGKGESQGLIIPFHGLDNEVSSHYGPHNEGSRITHRRKTPYVSHGQNDTVPGKGGPQRRGSWAYRRTHSHRGFSSPRRGDSSESSDSSSSSESGGH</sequence>
<evidence type="ECO:0000256" key="2">
    <source>
        <dbReference type="SAM" id="SignalP"/>
    </source>
</evidence>
<dbReference type="AlphaFoldDB" id="A0A6P6E9E5"/>
<reference evidence="4" key="1">
    <citation type="submission" date="2025-08" db="UniProtKB">
        <authorList>
            <consortium name="RefSeq"/>
        </authorList>
    </citation>
    <scope>IDENTIFICATION</scope>
</reference>
<feature type="chain" id="PRO_5028159404" evidence="2">
    <location>
        <begin position="17"/>
        <end position="515"/>
    </location>
</feature>
<dbReference type="GO" id="GO:0031012">
    <property type="term" value="C:extracellular matrix"/>
    <property type="evidence" value="ECO:0007669"/>
    <property type="project" value="TreeGrafter"/>
</dbReference>
<organism evidence="3 4">
    <name type="scientific">Octodon degus</name>
    <name type="common">Degu</name>
    <name type="synonym">Sciurus degus</name>
    <dbReference type="NCBI Taxonomy" id="10160"/>
    <lineage>
        <taxon>Eukaryota</taxon>
        <taxon>Metazoa</taxon>
        <taxon>Chordata</taxon>
        <taxon>Craniata</taxon>
        <taxon>Vertebrata</taxon>
        <taxon>Euteleostomi</taxon>
        <taxon>Mammalia</taxon>
        <taxon>Eutheria</taxon>
        <taxon>Euarchontoglires</taxon>
        <taxon>Glires</taxon>
        <taxon>Rodentia</taxon>
        <taxon>Hystricomorpha</taxon>
        <taxon>Octodontidae</taxon>
        <taxon>Octodon</taxon>
    </lineage>
</organism>
<accession>A0A6P6E9E5</accession>
<dbReference type="Pfam" id="PF07175">
    <property type="entry name" value="Osteoregulin"/>
    <property type="match status" value="1"/>
</dbReference>
<feature type="compositionally biased region" description="Low complexity" evidence="1">
    <location>
        <begin position="501"/>
        <end position="515"/>
    </location>
</feature>
<dbReference type="PANTHER" id="PTHR16510:SF4">
    <property type="entry name" value="MATRIX EXTRACELLULAR PHOSPHOGLYCOPROTEIN"/>
    <property type="match status" value="1"/>
</dbReference>
<keyword evidence="2" id="KW-0732">Signal</keyword>
<feature type="compositionally biased region" description="Polar residues" evidence="1">
    <location>
        <begin position="328"/>
        <end position="339"/>
    </location>
</feature>
<dbReference type="GO" id="GO:0031214">
    <property type="term" value="P:biomineral tissue development"/>
    <property type="evidence" value="ECO:0007669"/>
    <property type="project" value="InterPro"/>
</dbReference>
<dbReference type="RefSeq" id="XP_023568712.1">
    <property type="nucleotide sequence ID" value="XM_023712944.1"/>
</dbReference>
<dbReference type="FunCoup" id="A0A6P6E9E5">
    <property type="interactions" value="110"/>
</dbReference>
<gene>
    <name evidence="4" type="primary">Mepe</name>
</gene>
<dbReference type="GO" id="GO:1990430">
    <property type="term" value="F:extracellular matrix protein binding"/>
    <property type="evidence" value="ECO:0007669"/>
    <property type="project" value="TreeGrafter"/>
</dbReference>
<feature type="region of interest" description="Disordered" evidence="1">
    <location>
        <begin position="78"/>
        <end position="98"/>
    </location>
</feature>
<evidence type="ECO:0000256" key="1">
    <source>
        <dbReference type="SAM" id="MobiDB-lite"/>
    </source>
</evidence>
<evidence type="ECO:0000313" key="4">
    <source>
        <dbReference type="RefSeq" id="XP_023568712.1"/>
    </source>
</evidence>
<feature type="signal peptide" evidence="2">
    <location>
        <begin position="1"/>
        <end position="16"/>
    </location>
</feature>
<protein>
    <submittedName>
        <fullName evidence="4">Matrix extracellular phosphoglycoprotein</fullName>
    </submittedName>
</protein>
<dbReference type="GeneID" id="101565727"/>
<evidence type="ECO:0000313" key="3">
    <source>
        <dbReference type="Proteomes" id="UP000515203"/>
    </source>
</evidence>
<dbReference type="InterPro" id="IPR009837">
    <property type="entry name" value="MEPE"/>
</dbReference>
<feature type="region of interest" description="Disordered" evidence="1">
    <location>
        <begin position="230"/>
        <end position="515"/>
    </location>
</feature>
<dbReference type="CTD" id="56955"/>
<dbReference type="OrthoDB" id="9041543at2759"/>
<dbReference type="Proteomes" id="UP000515203">
    <property type="component" value="Unplaced"/>
</dbReference>
<proteinExistence type="predicted"/>